<evidence type="ECO:0000256" key="1">
    <source>
        <dbReference type="ARBA" id="ARBA00022741"/>
    </source>
</evidence>
<accession>A0A085TUY3</accession>
<gene>
    <name evidence="7" type="ORF">DW2_11785</name>
</gene>
<dbReference type="Gene3D" id="1.10.8.60">
    <property type="match status" value="1"/>
</dbReference>
<dbReference type="InterPro" id="IPR003593">
    <property type="entry name" value="AAA+_ATPase"/>
</dbReference>
<reference evidence="7 8" key="2">
    <citation type="journal article" date="2015" name="Antonie Van Leeuwenhoek">
        <title>Thioclava indica sp. nov., isolated from surface seawater of the Indian Ocean.</title>
        <authorList>
            <person name="Liu Y."/>
            <person name="Lai Q."/>
            <person name="Du J."/>
            <person name="Xu H."/>
            <person name="Jiang L."/>
            <person name="Shao Z."/>
        </authorList>
    </citation>
    <scope>NUCLEOTIDE SEQUENCE [LARGE SCALE GENOMIC DNA]</scope>
    <source>
        <strain evidence="7 8">13D2W-2</strain>
    </source>
</reference>
<dbReference type="InterPro" id="IPR025662">
    <property type="entry name" value="Sigma_54_int_dom_ATP-bd_1"/>
</dbReference>
<keyword evidence="8" id="KW-1185">Reference proteome</keyword>
<evidence type="ECO:0000313" key="8">
    <source>
        <dbReference type="Proteomes" id="UP000028607"/>
    </source>
</evidence>
<dbReference type="Gene3D" id="3.40.50.300">
    <property type="entry name" value="P-loop containing nucleotide triphosphate hydrolases"/>
    <property type="match status" value="1"/>
</dbReference>
<evidence type="ECO:0000256" key="4">
    <source>
        <dbReference type="ARBA" id="ARBA00023015"/>
    </source>
</evidence>
<dbReference type="PRINTS" id="PR01590">
    <property type="entry name" value="HTHFIS"/>
</dbReference>
<dbReference type="InterPro" id="IPR058031">
    <property type="entry name" value="AAA_lid_NorR"/>
</dbReference>
<comment type="caution">
    <text evidence="7">The sequence shown here is derived from an EMBL/GenBank/DDBJ whole genome shotgun (WGS) entry which is preliminary data.</text>
</comment>
<dbReference type="SMART" id="SM00382">
    <property type="entry name" value="AAA"/>
    <property type="match status" value="1"/>
</dbReference>
<dbReference type="Gene3D" id="1.10.10.60">
    <property type="entry name" value="Homeodomain-like"/>
    <property type="match status" value="1"/>
</dbReference>
<dbReference type="PROSITE" id="PS50045">
    <property type="entry name" value="SIGMA54_INTERACT_4"/>
    <property type="match status" value="1"/>
</dbReference>
<keyword evidence="2" id="KW-0067">ATP-binding</keyword>
<dbReference type="GO" id="GO:0006355">
    <property type="term" value="P:regulation of DNA-templated transcription"/>
    <property type="evidence" value="ECO:0007669"/>
    <property type="project" value="InterPro"/>
</dbReference>
<dbReference type="PATRIC" id="fig|1317124.6.peg.2385"/>
<dbReference type="GO" id="GO:0000160">
    <property type="term" value="P:phosphorelay signal transduction system"/>
    <property type="evidence" value="ECO:0007669"/>
    <property type="project" value="UniProtKB-KW"/>
</dbReference>
<dbReference type="AlphaFoldDB" id="A0A085TUY3"/>
<keyword evidence="5" id="KW-0804">Transcription</keyword>
<proteinExistence type="predicted"/>
<dbReference type="Pfam" id="PF00158">
    <property type="entry name" value="Sigma54_activat"/>
    <property type="match status" value="1"/>
</dbReference>
<dbReference type="InterPro" id="IPR002197">
    <property type="entry name" value="HTH_Fis"/>
</dbReference>
<evidence type="ECO:0000256" key="5">
    <source>
        <dbReference type="ARBA" id="ARBA00023163"/>
    </source>
</evidence>
<dbReference type="GO" id="GO:0005524">
    <property type="term" value="F:ATP binding"/>
    <property type="evidence" value="ECO:0007669"/>
    <property type="project" value="UniProtKB-KW"/>
</dbReference>
<dbReference type="GO" id="GO:0043565">
    <property type="term" value="F:sequence-specific DNA binding"/>
    <property type="evidence" value="ECO:0007669"/>
    <property type="project" value="InterPro"/>
</dbReference>
<dbReference type="SUPFAM" id="SSF46689">
    <property type="entry name" value="Homeodomain-like"/>
    <property type="match status" value="1"/>
</dbReference>
<name>A0A085TUY3_9RHOB</name>
<keyword evidence="4" id="KW-0805">Transcription regulation</keyword>
<dbReference type="PROSITE" id="PS00675">
    <property type="entry name" value="SIGMA54_INTERACT_1"/>
    <property type="match status" value="1"/>
</dbReference>
<dbReference type="SUPFAM" id="SSF52540">
    <property type="entry name" value="P-loop containing nucleoside triphosphate hydrolases"/>
    <property type="match status" value="1"/>
</dbReference>
<sequence>MEHLHGGKLGRRPPDPLVAASWRRCEDLHHLLPDVSRPVLRFQQSEIRQRAECFAEMLGDGLGQLAPLESALACGGGTLLVSDAEQVLLPLTSAAPADAAMVRRGIVAGSCWDERVAGTNGIQMALTAQAPFTVRGADHFFVALRQFSCCSVPILDAENRIVGALTSAAVDRKQGANQALAATVLQITARRLQAAMFRRRHAGDVLLSLAPLDASDLDGTVNALIALDDRGRVLAATRRAARMAGGECPDAMIGKTTETLFGIGFDGLVGAPGWFARSDGRHPAPLGLQVSLPVSARRTTGPRATVPEPASPPRDVEIPAEAEAAFGEGLPVLLIGETGTGKTTLARQLHSNLNPTGAEAVTIDCAQVEATEAGRLRLRLPVEQALQITRDSGGAATLILDHLEALAPVPQAWLVELLSLLEERPAFPDGAPTLRIVGLFARPPEDLVAAGRLRDDLLYRLQGARVVLPRLRDCPLMLENILMRLAREAAGRRVPISAAALGVLAAYPWPGNLREARHVMRLACSRAGGRPIRSRDLPSHLAAAASAPGPEAAPAEARLVQALRATGWNVSAAARMLGLSRSTLHRKIRNAGLDRPGSRPI</sequence>
<reference evidence="8" key="1">
    <citation type="submission" date="2013-04" db="EMBL/GenBank/DDBJ databases">
        <title>Thioclava sp. 13D2W-2 Genome Sequencing.</title>
        <authorList>
            <person name="Lai Q."/>
            <person name="Li G."/>
            <person name="Shao Z."/>
        </authorList>
    </citation>
    <scope>NUCLEOTIDE SEQUENCE [LARGE SCALE GENOMIC DNA]</scope>
    <source>
        <strain evidence="8">13D2W-2</strain>
    </source>
</reference>
<dbReference type="EMBL" id="AQRC01000009">
    <property type="protein sequence ID" value="KFE34530.1"/>
    <property type="molecule type" value="Genomic_DNA"/>
</dbReference>
<evidence type="ECO:0000256" key="3">
    <source>
        <dbReference type="ARBA" id="ARBA00023012"/>
    </source>
</evidence>
<dbReference type="InterPro" id="IPR002078">
    <property type="entry name" value="Sigma_54_int"/>
</dbReference>
<dbReference type="RefSeq" id="WP_038146805.1">
    <property type="nucleotide sequence ID" value="NZ_AQRC01000009.1"/>
</dbReference>
<evidence type="ECO:0000259" key="6">
    <source>
        <dbReference type="PROSITE" id="PS50045"/>
    </source>
</evidence>
<protein>
    <submittedName>
        <fullName evidence="7">Fis family GAF modulated sigma54 specific transcriptional regulator</fullName>
    </submittedName>
</protein>
<evidence type="ECO:0000256" key="2">
    <source>
        <dbReference type="ARBA" id="ARBA00022840"/>
    </source>
</evidence>
<dbReference type="Gene3D" id="3.30.450.40">
    <property type="match status" value="1"/>
</dbReference>
<dbReference type="InterPro" id="IPR009057">
    <property type="entry name" value="Homeodomain-like_sf"/>
</dbReference>
<dbReference type="Proteomes" id="UP000028607">
    <property type="component" value="Unassembled WGS sequence"/>
</dbReference>
<dbReference type="Pfam" id="PF02954">
    <property type="entry name" value="HTH_8"/>
    <property type="match status" value="1"/>
</dbReference>
<dbReference type="CDD" id="cd00009">
    <property type="entry name" value="AAA"/>
    <property type="match status" value="1"/>
</dbReference>
<dbReference type="InterPro" id="IPR029016">
    <property type="entry name" value="GAF-like_dom_sf"/>
</dbReference>
<dbReference type="PANTHER" id="PTHR32071">
    <property type="entry name" value="TRANSCRIPTIONAL REGULATORY PROTEIN"/>
    <property type="match status" value="1"/>
</dbReference>
<feature type="domain" description="Sigma-54 factor interaction" evidence="6">
    <location>
        <begin position="324"/>
        <end position="525"/>
    </location>
</feature>
<dbReference type="OrthoDB" id="9805953at2"/>
<keyword evidence="3" id="KW-0902">Two-component regulatory system</keyword>
<organism evidence="7 8">
    <name type="scientific">Thioclava atlantica</name>
    <dbReference type="NCBI Taxonomy" id="1317124"/>
    <lineage>
        <taxon>Bacteria</taxon>
        <taxon>Pseudomonadati</taxon>
        <taxon>Pseudomonadota</taxon>
        <taxon>Alphaproteobacteria</taxon>
        <taxon>Rhodobacterales</taxon>
        <taxon>Paracoccaceae</taxon>
        <taxon>Thioclava</taxon>
    </lineage>
</organism>
<dbReference type="STRING" id="1317124.DW2_11785"/>
<dbReference type="Pfam" id="PF25601">
    <property type="entry name" value="AAA_lid_14"/>
    <property type="match status" value="1"/>
</dbReference>
<dbReference type="PANTHER" id="PTHR32071:SF77">
    <property type="entry name" value="TRANSCRIPTIONAL REGULATORY PROTEIN"/>
    <property type="match status" value="1"/>
</dbReference>
<keyword evidence="1" id="KW-0547">Nucleotide-binding</keyword>
<dbReference type="eggNOG" id="COG3284">
    <property type="taxonomic scope" value="Bacteria"/>
</dbReference>
<evidence type="ECO:0000313" key="7">
    <source>
        <dbReference type="EMBL" id="KFE34530.1"/>
    </source>
</evidence>
<dbReference type="InterPro" id="IPR027417">
    <property type="entry name" value="P-loop_NTPase"/>
</dbReference>